<protein>
    <submittedName>
        <fullName evidence="2">Uncharacterized protein</fullName>
    </submittedName>
</protein>
<evidence type="ECO:0000313" key="3">
    <source>
        <dbReference type="Proteomes" id="UP000694255"/>
    </source>
</evidence>
<dbReference type="AlphaFoldDB" id="A0A8J5UEZ3"/>
<sequence length="366" mass="42469">MEQNSSSLELTSESKLSAADNDKVKKQRVIFKTPGEAFAEVMSKWSPIFEKTRERMLIKKKYCPAAHEDISNEFSNHDVSKEEEENTGDENDPLEFSFSGNSINDFKLHWSVKNTASTKVSNVFEAVHPYSDTANSPDYEGNSYVKSQNLKLWNQKVSTPVFDCSFADLRKSFGPISSQLSSLDREFDNALKTHTSSLFSPIDATPLPTESEGEIKSTYQLWELQQCMFFRIKSYIFNIDELVSILNRTIPHCRNSDEVKMTTAEYETFVLYMRRYVYRLNKIIVCSDYHTKIPKRDKTIIRRNLQYDYLNKLMEIKLHGNRQKMVRLPSLSDFELSLNGEVLQGHPDSKDRDWSEAILRAFEEFE</sequence>
<comment type="caution">
    <text evidence="2">The sequence shown here is derived from an EMBL/GenBank/DDBJ whole genome shotgun (WGS) entry which is preliminary data.</text>
</comment>
<evidence type="ECO:0000256" key="1">
    <source>
        <dbReference type="SAM" id="MobiDB-lite"/>
    </source>
</evidence>
<keyword evidence="3" id="KW-1185">Reference proteome</keyword>
<dbReference type="EMBL" id="JAGSYN010000216">
    <property type="protein sequence ID" value="KAG7661608.1"/>
    <property type="molecule type" value="Genomic_DNA"/>
</dbReference>
<reference evidence="2 3" key="1">
    <citation type="journal article" date="2021" name="DNA Res.">
        <title>Genome analysis of Candida subhashii reveals its hybrid nature and dual mitochondrial genome conformations.</title>
        <authorList>
            <person name="Mixao V."/>
            <person name="Hegedusova E."/>
            <person name="Saus E."/>
            <person name="Pryszcz L.P."/>
            <person name="Cillingova A."/>
            <person name="Nosek J."/>
            <person name="Gabaldon T."/>
        </authorList>
    </citation>
    <scope>NUCLEOTIDE SEQUENCE [LARGE SCALE GENOMIC DNA]</scope>
    <source>
        <strain evidence="2 3">CBS 10753</strain>
    </source>
</reference>
<organism evidence="2 3">
    <name type="scientific">[Candida] subhashii</name>
    <dbReference type="NCBI Taxonomy" id="561895"/>
    <lineage>
        <taxon>Eukaryota</taxon>
        <taxon>Fungi</taxon>
        <taxon>Dikarya</taxon>
        <taxon>Ascomycota</taxon>
        <taxon>Saccharomycotina</taxon>
        <taxon>Pichiomycetes</taxon>
        <taxon>Debaryomycetaceae</taxon>
        <taxon>Spathaspora</taxon>
    </lineage>
</organism>
<evidence type="ECO:0000313" key="2">
    <source>
        <dbReference type="EMBL" id="KAG7661608.1"/>
    </source>
</evidence>
<dbReference type="RefSeq" id="XP_049261841.1">
    <property type="nucleotide sequence ID" value="XM_049408881.1"/>
</dbReference>
<proteinExistence type="predicted"/>
<feature type="region of interest" description="Disordered" evidence="1">
    <location>
        <begin position="1"/>
        <end position="23"/>
    </location>
</feature>
<name>A0A8J5UEZ3_9ASCO</name>
<feature type="region of interest" description="Disordered" evidence="1">
    <location>
        <begin position="73"/>
        <end position="94"/>
    </location>
</feature>
<gene>
    <name evidence="2" type="ORF">J8A68_004876</name>
</gene>
<dbReference type="Proteomes" id="UP000694255">
    <property type="component" value="Unassembled WGS sequence"/>
</dbReference>
<feature type="compositionally biased region" description="Acidic residues" evidence="1">
    <location>
        <begin position="81"/>
        <end position="93"/>
    </location>
</feature>
<feature type="compositionally biased region" description="Low complexity" evidence="1">
    <location>
        <begin position="1"/>
        <end position="17"/>
    </location>
</feature>
<dbReference type="GeneID" id="73471676"/>
<accession>A0A8J5UEZ3</accession>